<accession>A0ABR9R8A3</accession>
<evidence type="ECO:0000256" key="5">
    <source>
        <dbReference type="ARBA" id="ARBA00022679"/>
    </source>
</evidence>
<protein>
    <recommendedName>
        <fullName evidence="3">histidine kinase</fullName>
        <ecNumber evidence="3">2.7.13.3</ecNumber>
    </recommendedName>
</protein>
<dbReference type="SUPFAM" id="SSF55874">
    <property type="entry name" value="ATPase domain of HSP90 chaperone/DNA topoisomerase II/histidine kinase"/>
    <property type="match status" value="1"/>
</dbReference>
<dbReference type="Proteomes" id="UP000806211">
    <property type="component" value="Unassembled WGS sequence"/>
</dbReference>
<dbReference type="InterPro" id="IPR003661">
    <property type="entry name" value="HisK_dim/P_dom"/>
</dbReference>
<dbReference type="SMART" id="SM00387">
    <property type="entry name" value="HATPase_c"/>
    <property type="match status" value="1"/>
</dbReference>
<evidence type="ECO:0000256" key="4">
    <source>
        <dbReference type="ARBA" id="ARBA00022553"/>
    </source>
</evidence>
<feature type="domain" description="Histidine kinase" evidence="9">
    <location>
        <begin position="202"/>
        <end position="408"/>
    </location>
</feature>
<dbReference type="InterPro" id="IPR005467">
    <property type="entry name" value="His_kinase_dom"/>
</dbReference>
<evidence type="ECO:0000256" key="6">
    <source>
        <dbReference type="ARBA" id="ARBA00022777"/>
    </source>
</evidence>
<evidence type="ECO:0000256" key="1">
    <source>
        <dbReference type="ARBA" id="ARBA00000085"/>
    </source>
</evidence>
<dbReference type="PANTHER" id="PTHR45453">
    <property type="entry name" value="PHOSPHATE REGULON SENSOR PROTEIN PHOR"/>
    <property type="match status" value="1"/>
</dbReference>
<evidence type="ECO:0000259" key="9">
    <source>
        <dbReference type="PROSITE" id="PS50109"/>
    </source>
</evidence>
<keyword evidence="8" id="KW-0472">Membrane</keyword>
<dbReference type="EMBL" id="JADCKF010000002">
    <property type="protein sequence ID" value="MBE5054922.1"/>
    <property type="molecule type" value="Genomic_DNA"/>
</dbReference>
<dbReference type="InterPro" id="IPR036097">
    <property type="entry name" value="HisK_dim/P_sf"/>
</dbReference>
<evidence type="ECO:0000313" key="11">
    <source>
        <dbReference type="Proteomes" id="UP000806211"/>
    </source>
</evidence>
<dbReference type="InterPro" id="IPR003594">
    <property type="entry name" value="HATPase_dom"/>
</dbReference>
<dbReference type="SUPFAM" id="SSF47384">
    <property type="entry name" value="Homodimeric domain of signal transducing histidine kinase"/>
    <property type="match status" value="1"/>
</dbReference>
<dbReference type="Pfam" id="PF02518">
    <property type="entry name" value="HATPase_c"/>
    <property type="match status" value="1"/>
</dbReference>
<keyword evidence="8" id="KW-0812">Transmembrane</keyword>
<dbReference type="InterPro" id="IPR050351">
    <property type="entry name" value="BphY/WalK/GraS-like"/>
</dbReference>
<dbReference type="SMART" id="SM00388">
    <property type="entry name" value="HisKA"/>
    <property type="match status" value="1"/>
</dbReference>
<keyword evidence="7" id="KW-0902">Two-component regulatory system</keyword>
<comment type="caution">
    <text evidence="10">The sequence shown here is derived from an EMBL/GenBank/DDBJ whole genome shotgun (WGS) entry which is preliminary data.</text>
</comment>
<keyword evidence="6 10" id="KW-0418">Kinase</keyword>
<proteinExistence type="predicted"/>
<evidence type="ECO:0000256" key="2">
    <source>
        <dbReference type="ARBA" id="ARBA00004370"/>
    </source>
</evidence>
<dbReference type="EC" id="2.7.13.3" evidence="3"/>
<keyword evidence="8" id="KW-1133">Transmembrane helix</keyword>
<evidence type="ECO:0000256" key="7">
    <source>
        <dbReference type="ARBA" id="ARBA00023012"/>
    </source>
</evidence>
<name>A0ABR9R8A3_9FIRM</name>
<reference evidence="10 11" key="1">
    <citation type="submission" date="2020-10" db="EMBL/GenBank/DDBJ databases">
        <title>ChiBAC.</title>
        <authorList>
            <person name="Zenner C."/>
            <person name="Hitch T.C.A."/>
            <person name="Clavel T."/>
        </authorList>
    </citation>
    <scope>NUCLEOTIDE SEQUENCE [LARGE SCALE GENOMIC DNA]</scope>
    <source>
        <strain evidence="10 11">DSM 107456</strain>
    </source>
</reference>
<dbReference type="PROSITE" id="PS50109">
    <property type="entry name" value="HIS_KIN"/>
    <property type="match status" value="1"/>
</dbReference>
<feature type="transmembrane region" description="Helical" evidence="8">
    <location>
        <begin position="9"/>
        <end position="31"/>
    </location>
</feature>
<keyword evidence="5" id="KW-0808">Transferase</keyword>
<dbReference type="Pfam" id="PF00512">
    <property type="entry name" value="HisKA"/>
    <property type="match status" value="1"/>
</dbReference>
<keyword evidence="11" id="KW-1185">Reference proteome</keyword>
<dbReference type="CDD" id="cd00082">
    <property type="entry name" value="HisKA"/>
    <property type="match status" value="1"/>
</dbReference>
<keyword evidence="4" id="KW-0597">Phosphoprotein</keyword>
<gene>
    <name evidence="10" type="ORF">INF37_02740</name>
</gene>
<evidence type="ECO:0000313" key="10">
    <source>
        <dbReference type="EMBL" id="MBE5054922.1"/>
    </source>
</evidence>
<dbReference type="InterPro" id="IPR036890">
    <property type="entry name" value="HATPase_C_sf"/>
</dbReference>
<comment type="catalytic activity">
    <reaction evidence="1">
        <text>ATP + protein L-histidine = ADP + protein N-phospho-L-histidine.</text>
        <dbReference type="EC" id="2.7.13.3"/>
    </reaction>
</comment>
<feature type="transmembrane region" description="Helical" evidence="8">
    <location>
        <begin position="159"/>
        <end position="181"/>
    </location>
</feature>
<dbReference type="Gene3D" id="1.10.287.130">
    <property type="match status" value="1"/>
</dbReference>
<dbReference type="RefSeq" id="WP_193536277.1">
    <property type="nucleotide sequence ID" value="NZ_JADCKF010000002.1"/>
</dbReference>
<evidence type="ECO:0000256" key="8">
    <source>
        <dbReference type="SAM" id="Phobius"/>
    </source>
</evidence>
<dbReference type="Gene3D" id="3.30.565.10">
    <property type="entry name" value="Histidine kinase-like ATPase, C-terminal domain"/>
    <property type="match status" value="1"/>
</dbReference>
<organism evidence="10 11">
    <name type="scientific">Pseudoflavonifractor gallinarum</name>
    <dbReference type="NCBI Taxonomy" id="2779352"/>
    <lineage>
        <taxon>Bacteria</taxon>
        <taxon>Bacillati</taxon>
        <taxon>Bacillota</taxon>
        <taxon>Clostridia</taxon>
        <taxon>Eubacteriales</taxon>
        <taxon>Oscillospiraceae</taxon>
        <taxon>Pseudoflavonifractor</taxon>
    </lineage>
</organism>
<evidence type="ECO:0000256" key="3">
    <source>
        <dbReference type="ARBA" id="ARBA00012438"/>
    </source>
</evidence>
<comment type="subcellular location">
    <subcellularLocation>
        <location evidence="2">Membrane</location>
    </subcellularLocation>
</comment>
<sequence length="408" mass="46078">MIRNLRRRFILISAASIFVVFFGIFLLILIFSRVQMNRTMDTLTDAISSNDGVFPKFDPLEKRPPSQFPYSDVITAETQFSTRFFTVWLDDRQEIDRVNIDSISSISESEVENYVKRAVKERAERGWIADYRYKVVRTDTGSTMVFVNGAMNQNVTNRLLFTAFLVLLGSAVLILGLTIIISKRAVRPIADSYEKQKQFITDANHELKTPLTLILSNLDIVESEVGKNEWLDDIRSEGERMGLLINQMVTLSRMDESDTPLECTAFDLSGAVTDTVSEFQSLAAERNKTLTAALEPRVTYCGDEALIRRLTAILLDNALKYCDPGGRIQVTLSQRRHPVLTVENTYAEVGTLELDRLFDRFYRADKARTFSGSFGVGLSIAQSIAKKHRGSITAYQKGTTIGFRVDLK</sequence>
<dbReference type="PANTHER" id="PTHR45453:SF1">
    <property type="entry name" value="PHOSPHATE REGULON SENSOR PROTEIN PHOR"/>
    <property type="match status" value="1"/>
</dbReference>
<dbReference type="GO" id="GO:0016301">
    <property type="term" value="F:kinase activity"/>
    <property type="evidence" value="ECO:0007669"/>
    <property type="project" value="UniProtKB-KW"/>
</dbReference>